<comment type="subcellular location">
    <subcellularLocation>
        <location evidence="3 6">Carboxysome</location>
    </subcellularLocation>
</comment>
<dbReference type="AlphaFoldDB" id="A0A1D8TS29"/>
<keyword evidence="4 6" id="KW-1282">Carboxysome</keyword>
<comment type="similarity">
    <text evidence="6">Belongs to the bacterial microcompartments protein family. CcmK subfamily.</text>
</comment>
<dbReference type="Pfam" id="PF00936">
    <property type="entry name" value="BMC"/>
    <property type="match status" value="1"/>
</dbReference>
<comment type="subunit">
    <text evidence="6">Homohexamer. Interacts with CcmN and CcmO in the carboxysome.</text>
</comment>
<proteinExistence type="inferred from homology"/>
<dbReference type="HAMAP" id="MF_00854">
    <property type="entry name" value="CcmK"/>
    <property type="match status" value="1"/>
</dbReference>
<reference evidence="9" key="1">
    <citation type="submission" date="2016-10" db="EMBL/GenBank/DDBJ databases">
        <title>Comparative genomics uncovers the prolific and rare metabolic potential of the cyanobacterial genus Moorea.</title>
        <authorList>
            <person name="Leao T."/>
            <person name="Castelao G."/>
            <person name="Korobeynikov A."/>
            <person name="Monroe E.A."/>
            <person name="Podell S."/>
            <person name="Glukhov E."/>
            <person name="Allen E."/>
            <person name="Gerwick W.H."/>
            <person name="Gerwick L."/>
        </authorList>
    </citation>
    <scope>NUCLEOTIDE SEQUENCE [LARGE SCALE GENOMIC DNA]</scope>
    <source>
        <strain evidence="9">PAL-8-15-08-1</strain>
    </source>
</reference>
<feature type="domain" description="BMC" evidence="7">
    <location>
        <begin position="4"/>
        <end position="90"/>
    </location>
</feature>
<dbReference type="InterPro" id="IPR044872">
    <property type="entry name" value="CcmK/CsoS1_BMC"/>
</dbReference>
<organism evidence="8 9">
    <name type="scientific">Moorena producens PAL-8-15-08-1</name>
    <dbReference type="NCBI Taxonomy" id="1458985"/>
    <lineage>
        <taxon>Bacteria</taxon>
        <taxon>Bacillati</taxon>
        <taxon>Cyanobacteriota</taxon>
        <taxon>Cyanophyceae</taxon>
        <taxon>Coleofasciculales</taxon>
        <taxon>Coleofasciculaceae</taxon>
        <taxon>Moorena</taxon>
    </lineage>
</organism>
<keyword evidence="2 6" id="KW-0120">Carbon dioxide fixation</keyword>
<evidence type="ECO:0000256" key="3">
    <source>
        <dbReference type="ARBA" id="ARBA00023587"/>
    </source>
</evidence>
<evidence type="ECO:0000259" key="7">
    <source>
        <dbReference type="PROSITE" id="PS51930"/>
    </source>
</evidence>
<dbReference type="GO" id="GO:0031470">
    <property type="term" value="C:carboxysome"/>
    <property type="evidence" value="ECO:0007669"/>
    <property type="project" value="UniProtKB-SubCell"/>
</dbReference>
<evidence type="ECO:0000256" key="4">
    <source>
        <dbReference type="ARBA" id="ARBA00023669"/>
    </source>
</evidence>
<protein>
    <recommendedName>
        <fullName evidence="6">Carboxysome shell protein CcmK</fullName>
    </recommendedName>
    <alternativeName>
        <fullName evidence="6">Carbon dioxide-concentrating mechanism protein CcmK</fullName>
    </alternativeName>
</protein>
<dbReference type="EMBL" id="CP017599">
    <property type="protein sequence ID" value="AOX00384.1"/>
    <property type="molecule type" value="Genomic_DNA"/>
</dbReference>
<dbReference type="InterPro" id="IPR000249">
    <property type="entry name" value="BMC_dom"/>
</dbReference>
<evidence type="ECO:0000256" key="5">
    <source>
        <dbReference type="ARBA" id="ARBA00024446"/>
    </source>
</evidence>
<dbReference type="RefSeq" id="WP_070392846.1">
    <property type="nucleotide sequence ID" value="NZ_CP017599.1"/>
</dbReference>
<dbReference type="Proteomes" id="UP000177870">
    <property type="component" value="Chromosome"/>
</dbReference>
<dbReference type="SUPFAM" id="SSF143414">
    <property type="entry name" value="CcmK-like"/>
    <property type="match status" value="1"/>
</dbReference>
<dbReference type="InterPro" id="IPR050575">
    <property type="entry name" value="BMC_shell"/>
</dbReference>
<accession>A0A1D8TS29</accession>
<dbReference type="KEGG" id="mpro:BJP34_13805"/>
<dbReference type="CDD" id="cd07057">
    <property type="entry name" value="BMC_CcmK"/>
    <property type="match status" value="1"/>
</dbReference>
<keyword evidence="5" id="KW-1283">Bacterial microcompartment</keyword>
<dbReference type="InterPro" id="IPR037233">
    <property type="entry name" value="CcmK-like_sf"/>
</dbReference>
<name>A0A1D8TS29_9CYAN</name>
<comment type="domain">
    <text evidence="6">The tight homohexamer forms a small pore which is positively charged.</text>
</comment>
<evidence type="ECO:0000313" key="9">
    <source>
        <dbReference type="Proteomes" id="UP000177870"/>
    </source>
</evidence>
<dbReference type="Gene3D" id="3.30.70.1710">
    <property type="match status" value="1"/>
</dbReference>
<evidence type="ECO:0000313" key="8">
    <source>
        <dbReference type="EMBL" id="AOX00384.1"/>
    </source>
</evidence>
<dbReference type="InterPro" id="IPR046380">
    <property type="entry name" value="CcmK"/>
</dbReference>
<keyword evidence="1 6" id="KW-0602">Photosynthesis</keyword>
<comment type="function">
    <text evidence="6">One of the shell proteins of the carboxysome, a polyhedral inclusion where RuBisCO (ribulose bisphosphate carboxylase, rbcL-rbcS) is sequestered. Assembles into hexamers which make sheets that form the facets of the polyhedral carboxysome. The hexamer central pore probably regulates metabolite flux.</text>
</comment>
<evidence type="ECO:0000256" key="1">
    <source>
        <dbReference type="ARBA" id="ARBA00022531"/>
    </source>
</evidence>
<evidence type="ECO:0000256" key="2">
    <source>
        <dbReference type="ARBA" id="ARBA00023300"/>
    </source>
</evidence>
<dbReference type="PANTHER" id="PTHR33941">
    <property type="entry name" value="PROPANEDIOL UTILIZATION PROTEIN PDUA"/>
    <property type="match status" value="1"/>
</dbReference>
<dbReference type="OrthoDB" id="7057533at2"/>
<evidence type="ECO:0000256" key="6">
    <source>
        <dbReference type="HAMAP-Rule" id="MF_00854"/>
    </source>
</evidence>
<gene>
    <name evidence="6" type="primary">ccmK</name>
    <name evidence="8" type="ORF">BJP34_13805</name>
</gene>
<dbReference type="GO" id="GO:0043886">
    <property type="term" value="F:structural constituent of carboxysome shell"/>
    <property type="evidence" value="ECO:0007669"/>
    <property type="project" value="UniProtKB-UniRule"/>
</dbReference>
<dbReference type="STRING" id="1458985.BJP34_13805"/>
<dbReference type="SMART" id="SM00877">
    <property type="entry name" value="BMC"/>
    <property type="match status" value="1"/>
</dbReference>
<dbReference type="GO" id="GO:0015979">
    <property type="term" value="P:photosynthesis"/>
    <property type="evidence" value="ECO:0007669"/>
    <property type="project" value="UniProtKB-KW"/>
</dbReference>
<dbReference type="PROSITE" id="PS51930">
    <property type="entry name" value="BMC_2"/>
    <property type="match status" value="1"/>
</dbReference>
<dbReference type="PANTHER" id="PTHR33941:SF13">
    <property type="entry name" value="CARBOXYSOME SHELL PROTEIN CCMK4"/>
    <property type="match status" value="1"/>
</dbReference>
<sequence>MPAAVGTIETLGFPGVLAAADAMVKAGAVTLVSYDKSEKGRFMVSVRGKISEVNVAVAAGLEAVEKTYGAEVTAYYIIPNPNENVDTVLPIHYTSKVEEFRTF</sequence>
<dbReference type="GO" id="GO:0015977">
    <property type="term" value="P:carbon fixation"/>
    <property type="evidence" value="ECO:0007669"/>
    <property type="project" value="UniProtKB-UniRule"/>
</dbReference>